<feature type="domain" description="DUF6160" evidence="2">
    <location>
        <begin position="1"/>
        <end position="79"/>
    </location>
</feature>
<proteinExistence type="predicted"/>
<keyword evidence="1" id="KW-0732">Signal</keyword>
<dbReference type="AlphaFoldDB" id="A0A1A7R879"/>
<name>A0A1A7R879_9GAMM</name>
<organism evidence="3 4">
    <name type="scientific">Acinetobacter gandensis</name>
    <dbReference type="NCBI Taxonomy" id="1443941"/>
    <lineage>
        <taxon>Bacteria</taxon>
        <taxon>Pseudomonadati</taxon>
        <taxon>Pseudomonadota</taxon>
        <taxon>Gammaproteobacteria</taxon>
        <taxon>Moraxellales</taxon>
        <taxon>Moraxellaceae</taxon>
        <taxon>Acinetobacter</taxon>
    </lineage>
</organism>
<accession>A0A1A7R879</accession>
<feature type="chain" id="PRO_5008360619" description="DUF6160 domain-containing protein" evidence="1">
    <location>
        <begin position="23"/>
        <end position="726"/>
    </location>
</feature>
<comment type="caution">
    <text evidence="3">The sequence shown here is derived from an EMBL/GenBank/DDBJ whole genome shotgun (WGS) entry which is preliminary data.</text>
</comment>
<protein>
    <recommendedName>
        <fullName evidence="2">DUF6160 domain-containing protein</fullName>
    </recommendedName>
</protein>
<evidence type="ECO:0000313" key="4">
    <source>
        <dbReference type="Proteomes" id="UP000185753"/>
    </source>
</evidence>
<dbReference type="InterPro" id="IPR046158">
    <property type="entry name" value="DUF6160"/>
</dbReference>
<dbReference type="Proteomes" id="UP000185753">
    <property type="component" value="Unassembled WGS sequence"/>
</dbReference>
<sequence>MKTITTLTALATSILLAQHAYAFEAMTDESLGAVTGQDGISITHEVSRVKVDQLNWVDPTDQNKMKMGLHNVQIDGVGQSTITSKLDFDVGTTDAGVGMRIAASVSPFTAVAQNIMLLCQGATCQTPTQNLGSLAIATSSPLKVLLETSNGLFNRNDTAYMEFQLQNASISHGMNGHSVTLKDFNFNFAGSGYMYVAADEGIVLTTKSTGSKDHTVNLGRVKDTSDVHSSRSDATNPGVNIDLRYGTDGGAQRNLIRMGASGAVTNARVALNANQDGIKDFGLATKASGYESVGSGGLHLGVRADFTSKDDPSLVAGQAPTTLEIGHTGIGSYAIEFSNLTSLVADKNAYIDFGDIYINTIQAKSLDFLVNDKLKATLGLTNNVLTQNLSNQTAGGNFALVAIRGMDFQSIARTARFISDNSIAAIASNDNSWGIGIPIYNMNANVALSEKKYSYKNAAEKSGIGYNLVMSTDGYGVDKKTGTPSTTSIILIDGKKGINGQEVNYYAGLRNINALIQSDGVIGYENDGIYVRADNLLIAANAELAIGQLPGSTYNCATTASAKCGTTVPLDNFSKRDDVLTNIVFKLDGKGELFIVPGLNDTAENNYLSFRGSFEFKALTDAEKKDQKVMGSYLSLMNEDVNASGVVSASSININKMQGDLGFDARIKMKQDSVEFDNQVKFNPTNNMSKAFRAEVSMLTNGNMQKMADIALTGGTMRSTMGITPR</sequence>
<dbReference type="EMBL" id="LZDS01000025">
    <property type="protein sequence ID" value="OBX28465.1"/>
    <property type="molecule type" value="Genomic_DNA"/>
</dbReference>
<keyword evidence="4" id="KW-1185">Reference proteome</keyword>
<dbReference type="Pfam" id="PF19657">
    <property type="entry name" value="DUF6160"/>
    <property type="match status" value="1"/>
</dbReference>
<gene>
    <name evidence="3" type="ORF">A9J31_05160</name>
</gene>
<dbReference type="STRING" id="1443941.A9J31_05160"/>
<feature type="signal peptide" evidence="1">
    <location>
        <begin position="1"/>
        <end position="22"/>
    </location>
</feature>
<dbReference type="RefSeq" id="WP_067764579.1">
    <property type="nucleotide sequence ID" value="NZ_LZDS01000025.1"/>
</dbReference>
<evidence type="ECO:0000313" key="3">
    <source>
        <dbReference type="EMBL" id="OBX28465.1"/>
    </source>
</evidence>
<evidence type="ECO:0000256" key="1">
    <source>
        <dbReference type="SAM" id="SignalP"/>
    </source>
</evidence>
<reference evidence="4" key="1">
    <citation type="submission" date="2016-06" db="EMBL/GenBank/DDBJ databases">
        <authorList>
            <person name="Radolfova-Krizova L."/>
            <person name="Nemec A."/>
        </authorList>
    </citation>
    <scope>NUCLEOTIDE SEQUENCE [LARGE SCALE GENOMIC DNA]</scope>
    <source>
        <strain evidence="4">ANC 4275</strain>
    </source>
</reference>
<evidence type="ECO:0000259" key="2">
    <source>
        <dbReference type="Pfam" id="PF19657"/>
    </source>
</evidence>
<dbReference type="OrthoDB" id="6704624at2"/>